<dbReference type="RefSeq" id="WP_371947932.1">
    <property type="nucleotide sequence ID" value="NZ_JAXCEI010000002.1"/>
</dbReference>
<gene>
    <name evidence="4" type="ORF">SM611_06280</name>
</gene>
<evidence type="ECO:0000256" key="2">
    <source>
        <dbReference type="SAM" id="MobiDB-lite"/>
    </source>
</evidence>
<feature type="region of interest" description="Disordered" evidence="2">
    <location>
        <begin position="134"/>
        <end position="227"/>
    </location>
</feature>
<accession>A0ABV4Q5V3</accession>
<keyword evidence="3" id="KW-1133">Transmembrane helix</keyword>
<feature type="transmembrane region" description="Helical" evidence="3">
    <location>
        <begin position="43"/>
        <end position="61"/>
    </location>
</feature>
<feature type="transmembrane region" description="Helical" evidence="3">
    <location>
        <begin position="18"/>
        <end position="37"/>
    </location>
</feature>
<keyword evidence="3" id="KW-0472">Membrane</keyword>
<feature type="compositionally biased region" description="Basic residues" evidence="2">
    <location>
        <begin position="218"/>
        <end position="227"/>
    </location>
</feature>
<keyword evidence="3" id="KW-0812">Transmembrane</keyword>
<sequence length="227" mass="24036">MRIPKRVNAVLDWMEQHFVALAAVTALVVVALVATLAPTSVGFPVAGFVLGTAAGGFLVHVRLSRRIARARADVDNLLRENGALRHRNTVLASGVITRESQETQALVSIPEDDLLEDELRADPQSDPQSTVTLDELLEDGDPQTTDELPGELPGERPADGPTSDLPALPDGGDPQRTTVLPRLPDDLIGADGADGADGEDDADPSRTRRPAKPQGAAKKPKRTTGKA</sequence>
<feature type="coiled-coil region" evidence="1">
    <location>
        <begin position="60"/>
        <end position="87"/>
    </location>
</feature>
<reference evidence="4 5" key="1">
    <citation type="submission" date="2023-11" db="EMBL/GenBank/DDBJ databases">
        <title>Actinomadura monticuli sp. nov., isolated from volcanic ash.</title>
        <authorList>
            <person name="Lee S.D."/>
            <person name="Yang H."/>
            <person name="Kim I.S."/>
        </authorList>
    </citation>
    <scope>NUCLEOTIDE SEQUENCE [LARGE SCALE GENOMIC DNA]</scope>
    <source>
        <strain evidence="4 5">DLS-62</strain>
    </source>
</reference>
<proteinExistence type="predicted"/>
<keyword evidence="5" id="KW-1185">Reference proteome</keyword>
<dbReference type="EMBL" id="JAXCEI010000002">
    <property type="protein sequence ID" value="MFA1538533.1"/>
    <property type="molecule type" value="Genomic_DNA"/>
</dbReference>
<organism evidence="4 5">
    <name type="scientific">Actinomadura monticuli</name>
    <dbReference type="NCBI Taxonomy" id="3097367"/>
    <lineage>
        <taxon>Bacteria</taxon>
        <taxon>Bacillati</taxon>
        <taxon>Actinomycetota</taxon>
        <taxon>Actinomycetes</taxon>
        <taxon>Streptosporangiales</taxon>
        <taxon>Thermomonosporaceae</taxon>
        <taxon>Actinomadura</taxon>
    </lineage>
</organism>
<comment type="caution">
    <text evidence="4">The sequence shown here is derived from an EMBL/GenBank/DDBJ whole genome shotgun (WGS) entry which is preliminary data.</text>
</comment>
<dbReference type="Proteomes" id="UP001569963">
    <property type="component" value="Unassembled WGS sequence"/>
</dbReference>
<protein>
    <submittedName>
        <fullName evidence="4">Uncharacterized protein</fullName>
    </submittedName>
</protein>
<name>A0ABV4Q5V3_9ACTN</name>
<evidence type="ECO:0000313" key="5">
    <source>
        <dbReference type="Proteomes" id="UP001569963"/>
    </source>
</evidence>
<evidence type="ECO:0000313" key="4">
    <source>
        <dbReference type="EMBL" id="MFA1538533.1"/>
    </source>
</evidence>
<evidence type="ECO:0000256" key="1">
    <source>
        <dbReference type="SAM" id="Coils"/>
    </source>
</evidence>
<keyword evidence="1" id="KW-0175">Coiled coil</keyword>
<evidence type="ECO:0000256" key="3">
    <source>
        <dbReference type="SAM" id="Phobius"/>
    </source>
</evidence>